<organism evidence="2 3">
    <name type="scientific">Lophiostoma macrostomum CBS 122681</name>
    <dbReference type="NCBI Taxonomy" id="1314788"/>
    <lineage>
        <taxon>Eukaryota</taxon>
        <taxon>Fungi</taxon>
        <taxon>Dikarya</taxon>
        <taxon>Ascomycota</taxon>
        <taxon>Pezizomycotina</taxon>
        <taxon>Dothideomycetes</taxon>
        <taxon>Pleosporomycetidae</taxon>
        <taxon>Pleosporales</taxon>
        <taxon>Lophiostomataceae</taxon>
        <taxon>Lophiostoma</taxon>
    </lineage>
</organism>
<dbReference type="InterPro" id="IPR036770">
    <property type="entry name" value="Ankyrin_rpt-contain_sf"/>
</dbReference>
<name>A0A6A6SVM9_9PLEO</name>
<dbReference type="EMBL" id="MU004448">
    <property type="protein sequence ID" value="KAF2650653.1"/>
    <property type="molecule type" value="Genomic_DNA"/>
</dbReference>
<sequence length="322" mass="35622">MASSITPDPAIQLFYAVCNGDADNVKSLLARQPPPAINAKHSRDSRGFHVNSATALHIACERRNIEIVRILLEKGASPHTLDGKRRTPLHLAAGARSIEIIRSLLSWVQDREGYVDLRDEQGNTPLLVACAQPQRAGEDRNMDVLSHLLAEGADLRAINNDGETAAHRATRDSGDLEILKYLGDNARELLGLQTIFMGRNSNTCLHLATWLGRVQHVEWLLEAMRYADIRKEDADGRTAWDIACGLRAHGTDLSSFQVSSTFAEKEGGVMDPSLQWHRIAEVGSLKTYALWTHNVSTTTHNIAMNLLTTCVPTPSIRQYSLY</sequence>
<keyword evidence="3" id="KW-1185">Reference proteome</keyword>
<accession>A0A6A6SVM9</accession>
<protein>
    <submittedName>
        <fullName evidence="2">Ankyrin</fullName>
    </submittedName>
</protein>
<reference evidence="2" key="1">
    <citation type="journal article" date="2020" name="Stud. Mycol.">
        <title>101 Dothideomycetes genomes: a test case for predicting lifestyles and emergence of pathogens.</title>
        <authorList>
            <person name="Haridas S."/>
            <person name="Albert R."/>
            <person name="Binder M."/>
            <person name="Bloem J."/>
            <person name="Labutti K."/>
            <person name="Salamov A."/>
            <person name="Andreopoulos B."/>
            <person name="Baker S."/>
            <person name="Barry K."/>
            <person name="Bills G."/>
            <person name="Bluhm B."/>
            <person name="Cannon C."/>
            <person name="Castanera R."/>
            <person name="Culley D."/>
            <person name="Daum C."/>
            <person name="Ezra D."/>
            <person name="Gonzalez J."/>
            <person name="Henrissat B."/>
            <person name="Kuo A."/>
            <person name="Liang C."/>
            <person name="Lipzen A."/>
            <person name="Lutzoni F."/>
            <person name="Magnuson J."/>
            <person name="Mondo S."/>
            <person name="Nolan M."/>
            <person name="Ohm R."/>
            <person name="Pangilinan J."/>
            <person name="Park H.-J."/>
            <person name="Ramirez L."/>
            <person name="Alfaro M."/>
            <person name="Sun H."/>
            <person name="Tritt A."/>
            <person name="Yoshinaga Y."/>
            <person name="Zwiers L.-H."/>
            <person name="Turgeon B."/>
            <person name="Goodwin S."/>
            <person name="Spatafora J."/>
            <person name="Crous P."/>
            <person name="Grigoriev I."/>
        </authorList>
    </citation>
    <scope>NUCLEOTIDE SEQUENCE</scope>
    <source>
        <strain evidence="2">CBS 122681</strain>
    </source>
</reference>
<gene>
    <name evidence="2" type="ORF">K491DRAFT_125516</name>
</gene>
<dbReference type="PANTHER" id="PTHR24118">
    <property type="entry name" value="POTE ANKYRIN DOMAIN"/>
    <property type="match status" value="1"/>
</dbReference>
<evidence type="ECO:0000313" key="3">
    <source>
        <dbReference type="Proteomes" id="UP000799324"/>
    </source>
</evidence>
<dbReference type="InterPro" id="IPR002110">
    <property type="entry name" value="Ankyrin_rpt"/>
</dbReference>
<feature type="repeat" description="ANK" evidence="1">
    <location>
        <begin position="51"/>
        <end position="83"/>
    </location>
</feature>
<dbReference type="AlphaFoldDB" id="A0A6A6SVM9"/>
<evidence type="ECO:0000256" key="1">
    <source>
        <dbReference type="PROSITE-ProRule" id="PRU00023"/>
    </source>
</evidence>
<dbReference type="PROSITE" id="PS50088">
    <property type="entry name" value="ANK_REPEAT"/>
    <property type="match status" value="2"/>
</dbReference>
<keyword evidence="1" id="KW-0040">ANK repeat</keyword>
<dbReference type="SMART" id="SM00248">
    <property type="entry name" value="ANK"/>
    <property type="match status" value="6"/>
</dbReference>
<proteinExistence type="predicted"/>
<feature type="repeat" description="ANK" evidence="1">
    <location>
        <begin position="121"/>
        <end position="160"/>
    </location>
</feature>
<dbReference type="PROSITE" id="PS50297">
    <property type="entry name" value="ANK_REP_REGION"/>
    <property type="match status" value="1"/>
</dbReference>
<dbReference type="OrthoDB" id="191139at2759"/>
<dbReference type="Gene3D" id="1.25.40.20">
    <property type="entry name" value="Ankyrin repeat-containing domain"/>
    <property type="match status" value="1"/>
</dbReference>
<dbReference type="SUPFAM" id="SSF48403">
    <property type="entry name" value="Ankyrin repeat"/>
    <property type="match status" value="1"/>
</dbReference>
<dbReference type="PANTHER" id="PTHR24118:SF100">
    <property type="entry name" value="FYVE-TYPE DOMAIN-CONTAINING PROTEIN"/>
    <property type="match status" value="1"/>
</dbReference>
<dbReference type="Pfam" id="PF12796">
    <property type="entry name" value="Ank_2"/>
    <property type="match status" value="2"/>
</dbReference>
<dbReference type="Proteomes" id="UP000799324">
    <property type="component" value="Unassembled WGS sequence"/>
</dbReference>
<evidence type="ECO:0000313" key="2">
    <source>
        <dbReference type="EMBL" id="KAF2650653.1"/>
    </source>
</evidence>